<feature type="compositionally biased region" description="Low complexity" evidence="1">
    <location>
        <begin position="106"/>
        <end position="120"/>
    </location>
</feature>
<evidence type="ECO:0008006" key="4">
    <source>
        <dbReference type="Google" id="ProtNLM"/>
    </source>
</evidence>
<dbReference type="AlphaFoldDB" id="A0AAQ2C7L3"/>
<sequence>MTHGPRLTLALATVFLVAATLTGCSNTPPALDPAIAGKLQSGVQEVSTDAAAGDFEGAKSALVAVQADLLTAAAAGQVTAERSAQVQSALNVVSADLDAAIIASKPEPTVAPAPAATADPGQDTGKDNGKDTCKKKDDNCDD</sequence>
<dbReference type="RefSeq" id="WP_134365414.1">
    <property type="nucleotide sequence ID" value="NZ_SOFY01000021.1"/>
</dbReference>
<organism evidence="2 3">
    <name type="scientific">Cryobacterium shii</name>
    <dbReference type="NCBI Taxonomy" id="1259235"/>
    <lineage>
        <taxon>Bacteria</taxon>
        <taxon>Bacillati</taxon>
        <taxon>Actinomycetota</taxon>
        <taxon>Actinomycetes</taxon>
        <taxon>Micrococcales</taxon>
        <taxon>Microbacteriaceae</taxon>
        <taxon>Cryobacterium</taxon>
    </lineage>
</organism>
<dbReference type="PROSITE" id="PS51257">
    <property type="entry name" value="PROKAR_LIPOPROTEIN"/>
    <property type="match status" value="1"/>
</dbReference>
<feature type="region of interest" description="Disordered" evidence="1">
    <location>
        <begin position="105"/>
        <end position="142"/>
    </location>
</feature>
<keyword evidence="3" id="KW-1185">Reference proteome</keyword>
<dbReference type="EMBL" id="SOFY01000021">
    <property type="protein sequence ID" value="TFC50145.1"/>
    <property type="molecule type" value="Genomic_DNA"/>
</dbReference>
<name>A0AAQ2C7L3_9MICO</name>
<feature type="compositionally biased region" description="Basic and acidic residues" evidence="1">
    <location>
        <begin position="124"/>
        <end position="142"/>
    </location>
</feature>
<protein>
    <recommendedName>
        <fullName evidence="4">Mucin-associated surface protein</fullName>
    </recommendedName>
</protein>
<accession>A0AAQ2C7L3</accession>
<reference evidence="2 3" key="1">
    <citation type="submission" date="2019-03" db="EMBL/GenBank/DDBJ databases">
        <title>Genomics of glacier-inhabiting Cryobacterium strains.</title>
        <authorList>
            <person name="Liu Q."/>
            <person name="Xin Y.-H."/>
        </authorList>
    </citation>
    <scope>NUCLEOTIDE SEQUENCE [LARGE SCALE GENOMIC DNA]</scope>
    <source>
        <strain evidence="3">TMT1-22</strain>
    </source>
</reference>
<dbReference type="Proteomes" id="UP000297403">
    <property type="component" value="Unassembled WGS sequence"/>
</dbReference>
<evidence type="ECO:0000313" key="2">
    <source>
        <dbReference type="EMBL" id="TFC50145.1"/>
    </source>
</evidence>
<gene>
    <name evidence="2" type="ORF">E3O49_05155</name>
</gene>
<evidence type="ECO:0000313" key="3">
    <source>
        <dbReference type="Proteomes" id="UP000297403"/>
    </source>
</evidence>
<evidence type="ECO:0000256" key="1">
    <source>
        <dbReference type="SAM" id="MobiDB-lite"/>
    </source>
</evidence>
<proteinExistence type="predicted"/>
<comment type="caution">
    <text evidence="2">The sequence shown here is derived from an EMBL/GenBank/DDBJ whole genome shotgun (WGS) entry which is preliminary data.</text>
</comment>